<evidence type="ECO:0000256" key="13">
    <source>
        <dbReference type="ARBA" id="ARBA00048150"/>
    </source>
</evidence>
<dbReference type="STRING" id="565033.GACE_0919"/>
<reference evidence="14 15" key="1">
    <citation type="journal article" date="2015" name="Appl. Environ. Microbiol.">
        <title>The Geoglobus acetivorans genome: Fe(III) reduction, acetate utilization, autotrophic growth, and degradation of aromatic compounds in a hyperthermophilic archaeon.</title>
        <authorList>
            <person name="Mardanov A.V."/>
            <person name="Slododkina G.B."/>
            <person name="Slobodkin A.I."/>
            <person name="Beletsky A.V."/>
            <person name="Gavrilov S.N."/>
            <person name="Kublanov I.V."/>
            <person name="Bonch-Osmolovskaya E.A."/>
            <person name="Skryabin K.G."/>
            <person name="Ravin N.V."/>
        </authorList>
    </citation>
    <scope>NUCLEOTIDE SEQUENCE [LARGE SCALE GENOMIC DNA]</scope>
    <source>
        <strain evidence="14 15">SBH6</strain>
    </source>
</reference>
<evidence type="ECO:0000256" key="7">
    <source>
        <dbReference type="ARBA" id="ARBA00023002"/>
    </source>
</evidence>
<protein>
    <recommendedName>
        <fullName evidence="4">ferredoxin:thioredoxin reductase</fullName>
        <ecNumber evidence="4">1.8.7.2</ecNumber>
    </recommendedName>
    <alternativeName>
        <fullName evidence="12">Ferredoxin-thioredoxin reductase subunit B</fullName>
    </alternativeName>
</protein>
<evidence type="ECO:0000256" key="1">
    <source>
        <dbReference type="ARBA" id="ARBA00001966"/>
    </source>
</evidence>
<keyword evidence="10" id="KW-1015">Disulfide bond</keyword>
<accession>A0A0A7GG78</accession>
<evidence type="ECO:0000256" key="2">
    <source>
        <dbReference type="ARBA" id="ARBA00003945"/>
    </source>
</evidence>
<evidence type="ECO:0000256" key="11">
    <source>
        <dbReference type="ARBA" id="ARBA00026011"/>
    </source>
</evidence>
<dbReference type="Gene3D" id="3.90.460.10">
    <property type="entry name" value="Ferredoxin thioredoxin reductase catalytic beta subunit"/>
    <property type="match status" value="1"/>
</dbReference>
<gene>
    <name evidence="14" type="ORF">GACE_0919</name>
</gene>
<keyword evidence="9" id="KW-0411">Iron-sulfur</keyword>
<keyword evidence="7" id="KW-0560">Oxidoreductase</keyword>
<comment type="catalytic activity">
    <reaction evidence="13">
        <text>[thioredoxin]-disulfide + 2 reduced [2Fe-2S]-[ferredoxin] + 2 H(+) = [thioredoxin]-dithiol + 2 oxidized [2Fe-2S]-[ferredoxin]</text>
        <dbReference type="Rhea" id="RHEA:42336"/>
        <dbReference type="Rhea" id="RHEA-COMP:10000"/>
        <dbReference type="Rhea" id="RHEA-COMP:10001"/>
        <dbReference type="Rhea" id="RHEA-COMP:10698"/>
        <dbReference type="Rhea" id="RHEA-COMP:10700"/>
        <dbReference type="ChEBI" id="CHEBI:15378"/>
        <dbReference type="ChEBI" id="CHEBI:29950"/>
        <dbReference type="ChEBI" id="CHEBI:33737"/>
        <dbReference type="ChEBI" id="CHEBI:33738"/>
        <dbReference type="ChEBI" id="CHEBI:50058"/>
        <dbReference type="EC" id="1.8.7.2"/>
    </reaction>
</comment>
<dbReference type="AlphaFoldDB" id="A0A0A7GG78"/>
<evidence type="ECO:0000313" key="14">
    <source>
        <dbReference type="EMBL" id="AIY89966.1"/>
    </source>
</evidence>
<evidence type="ECO:0000256" key="3">
    <source>
        <dbReference type="ARBA" id="ARBA00007941"/>
    </source>
</evidence>
<organism evidence="14 15">
    <name type="scientific">Geoglobus acetivorans</name>
    <dbReference type="NCBI Taxonomy" id="565033"/>
    <lineage>
        <taxon>Archaea</taxon>
        <taxon>Methanobacteriati</taxon>
        <taxon>Methanobacteriota</taxon>
        <taxon>Archaeoglobi</taxon>
        <taxon>Archaeoglobales</taxon>
        <taxon>Archaeoglobaceae</taxon>
        <taxon>Geoglobus</taxon>
    </lineage>
</organism>
<dbReference type="GeneID" id="24797509"/>
<dbReference type="EMBL" id="CP009552">
    <property type="protein sequence ID" value="AIY89966.1"/>
    <property type="molecule type" value="Genomic_DNA"/>
</dbReference>
<dbReference type="EC" id="1.8.7.2" evidence="4"/>
<evidence type="ECO:0000256" key="5">
    <source>
        <dbReference type="ARBA" id="ARBA00022485"/>
    </source>
</evidence>
<evidence type="ECO:0000256" key="10">
    <source>
        <dbReference type="ARBA" id="ARBA00023157"/>
    </source>
</evidence>
<keyword evidence="5" id="KW-0004">4Fe-4S</keyword>
<name>A0A0A7GG78_GEOAI</name>
<dbReference type="SUPFAM" id="SSF57662">
    <property type="entry name" value="Ferredoxin thioredoxin reductase (FTR), catalytic beta chain"/>
    <property type="match status" value="1"/>
</dbReference>
<dbReference type="GO" id="GO:0051539">
    <property type="term" value="F:4 iron, 4 sulfur cluster binding"/>
    <property type="evidence" value="ECO:0007669"/>
    <property type="project" value="UniProtKB-KW"/>
</dbReference>
<evidence type="ECO:0000256" key="4">
    <source>
        <dbReference type="ARBA" id="ARBA00012358"/>
    </source>
</evidence>
<dbReference type="GO" id="GO:0046872">
    <property type="term" value="F:metal ion binding"/>
    <property type="evidence" value="ECO:0007669"/>
    <property type="project" value="UniProtKB-KW"/>
</dbReference>
<evidence type="ECO:0000313" key="15">
    <source>
        <dbReference type="Proteomes" id="UP000030624"/>
    </source>
</evidence>
<dbReference type="GO" id="GO:0016730">
    <property type="term" value="F:oxidoreductase activity, acting on iron-sulfur proteins as donors"/>
    <property type="evidence" value="ECO:0007669"/>
    <property type="project" value="InterPro"/>
</dbReference>
<evidence type="ECO:0000256" key="9">
    <source>
        <dbReference type="ARBA" id="ARBA00023014"/>
    </source>
</evidence>
<comment type="similarity">
    <text evidence="3">Belongs to the ferredoxin thioredoxin reductase beta subunit family.</text>
</comment>
<dbReference type="PANTHER" id="PTHR35113:SF1">
    <property type="entry name" value="FERREDOXIN-THIOREDOXIN REDUCTASE CATALYTIC CHAIN, CHLOROPLASTIC"/>
    <property type="match status" value="1"/>
</dbReference>
<comment type="subunit">
    <text evidence="11">Heterodimer of subunit A (variable subunit) and subunit B (catalytic subunit). Heterodimeric FTR forms a complex with ferredoxin and thioredoxin.</text>
</comment>
<comment type="cofactor">
    <cofactor evidence="1">
        <name>[4Fe-4S] cluster</name>
        <dbReference type="ChEBI" id="CHEBI:49883"/>
    </cofactor>
</comment>
<keyword evidence="6" id="KW-0479">Metal-binding</keyword>
<dbReference type="PANTHER" id="PTHR35113">
    <property type="entry name" value="FERREDOXIN-THIOREDOXIN REDUCTASE CATALYTIC CHAIN, CHLOROPLASTIC"/>
    <property type="match status" value="1"/>
</dbReference>
<dbReference type="InterPro" id="IPR004209">
    <property type="entry name" value="FTR_bsu"/>
</dbReference>
<evidence type="ECO:0000256" key="6">
    <source>
        <dbReference type="ARBA" id="ARBA00022723"/>
    </source>
</evidence>
<dbReference type="Pfam" id="PF02943">
    <property type="entry name" value="FeThRed_B"/>
    <property type="match status" value="1"/>
</dbReference>
<dbReference type="RefSeq" id="WP_048091545.1">
    <property type="nucleotide sequence ID" value="NZ_CP009552.1"/>
</dbReference>
<comment type="function">
    <text evidence="2">Catalytic subunit of the ferredoxin-thioredoxin reductase (FTR), which catalyzes the two-electron reduction of thioredoxins by the electrons provided by reduced ferredoxin.</text>
</comment>
<keyword evidence="8" id="KW-0408">Iron</keyword>
<dbReference type="HOGENOM" id="CLU_169701_0_0_2"/>
<evidence type="ECO:0000256" key="12">
    <source>
        <dbReference type="ARBA" id="ARBA00030295"/>
    </source>
</evidence>
<dbReference type="KEGG" id="gac:GACE_0919"/>
<sequence>MSPEEYVQTARRIAQSKGWELNPDKELVLELVKGLLENRRRYGKSYCPCRVVAGNEELDRKIICPCVYAGQDISEYGRCFCGLYVTREVYSSAGEMPAVIPDRHAEELLKFLADKRV</sequence>
<proteinExistence type="inferred from homology"/>
<evidence type="ECO:0000256" key="8">
    <source>
        <dbReference type="ARBA" id="ARBA00023004"/>
    </source>
</evidence>
<dbReference type="InterPro" id="IPR036644">
    <property type="entry name" value="FTR_bsu_sf"/>
</dbReference>
<dbReference type="eggNOG" id="arCOG01100">
    <property type="taxonomic scope" value="Archaea"/>
</dbReference>
<dbReference type="Proteomes" id="UP000030624">
    <property type="component" value="Chromosome"/>
</dbReference>